<evidence type="ECO:0000313" key="9">
    <source>
        <dbReference type="Proteomes" id="UP000522262"/>
    </source>
</evidence>
<keyword evidence="9" id="KW-1185">Reference proteome</keyword>
<dbReference type="CDD" id="cd00882">
    <property type="entry name" value="Ras_like_GTPase"/>
    <property type="match status" value="1"/>
</dbReference>
<dbReference type="Gene3D" id="3.40.50.300">
    <property type="entry name" value="P-loop containing nucleotide triphosphate hydrolases"/>
    <property type="match status" value="1"/>
</dbReference>
<name>A0A8H5J7A3_9HYPO</name>
<evidence type="ECO:0000256" key="4">
    <source>
        <dbReference type="ARBA" id="ARBA00023002"/>
    </source>
</evidence>
<dbReference type="AlphaFoldDB" id="A0A8H5J7A3"/>
<evidence type="ECO:0000256" key="2">
    <source>
        <dbReference type="ARBA" id="ARBA00007905"/>
    </source>
</evidence>
<dbReference type="InterPro" id="IPR036812">
    <property type="entry name" value="NAD(P)_OxRdtase_dom_sf"/>
</dbReference>
<dbReference type="InterPro" id="IPR050523">
    <property type="entry name" value="AKR_Detox_Biosynth"/>
</dbReference>
<organism evidence="8 9">
    <name type="scientific">Fusarium mexicanum</name>
    <dbReference type="NCBI Taxonomy" id="751941"/>
    <lineage>
        <taxon>Eukaryota</taxon>
        <taxon>Fungi</taxon>
        <taxon>Dikarya</taxon>
        <taxon>Ascomycota</taxon>
        <taxon>Pezizomycotina</taxon>
        <taxon>Sordariomycetes</taxon>
        <taxon>Hypocreomycetidae</taxon>
        <taxon>Hypocreales</taxon>
        <taxon>Nectriaceae</taxon>
        <taxon>Fusarium</taxon>
        <taxon>Fusarium fujikuroi species complex</taxon>
    </lineage>
</organism>
<evidence type="ECO:0000256" key="1">
    <source>
        <dbReference type="ARBA" id="ARBA00005179"/>
    </source>
</evidence>
<dbReference type="Pfam" id="PF01926">
    <property type="entry name" value="MMR_HSR1"/>
    <property type="match status" value="1"/>
</dbReference>
<evidence type="ECO:0000313" key="8">
    <source>
        <dbReference type="EMBL" id="KAF5549491.1"/>
    </source>
</evidence>
<feature type="coiled-coil region" evidence="5">
    <location>
        <begin position="243"/>
        <end position="336"/>
    </location>
</feature>
<proteinExistence type="inferred from homology"/>
<dbReference type="GO" id="GO:0005829">
    <property type="term" value="C:cytosol"/>
    <property type="evidence" value="ECO:0007669"/>
    <property type="project" value="UniProtKB-ARBA"/>
</dbReference>
<dbReference type="EMBL" id="JAAOAM010000088">
    <property type="protein sequence ID" value="KAF5549491.1"/>
    <property type="molecule type" value="Genomic_DNA"/>
</dbReference>
<keyword evidence="5" id="KW-0175">Coiled coil</keyword>
<comment type="caution">
    <text evidence="8">The sequence shown here is derived from an EMBL/GenBank/DDBJ whole genome shotgun (WGS) entry which is preliminary data.</text>
</comment>
<evidence type="ECO:0000256" key="5">
    <source>
        <dbReference type="SAM" id="Coils"/>
    </source>
</evidence>
<gene>
    <name evidence="8" type="ORF">FMEXI_4191</name>
</gene>
<evidence type="ECO:0000259" key="6">
    <source>
        <dbReference type="Pfam" id="PF00248"/>
    </source>
</evidence>
<protein>
    <submittedName>
        <fullName evidence="8">Aldo keto reductase</fullName>
    </submittedName>
</protein>
<dbReference type="GO" id="GO:0005525">
    <property type="term" value="F:GTP binding"/>
    <property type="evidence" value="ECO:0007669"/>
    <property type="project" value="InterPro"/>
</dbReference>
<feature type="domain" description="G" evidence="7">
    <location>
        <begin position="31"/>
        <end position="88"/>
    </location>
</feature>
<comment type="pathway">
    <text evidence="1">Secondary metabolite biosynthesis.</text>
</comment>
<keyword evidence="4" id="KW-0560">Oxidoreductase</keyword>
<dbReference type="PANTHER" id="PTHR43364:SF9">
    <property type="entry name" value="OXIDOREDUCTASE"/>
    <property type="match status" value="1"/>
</dbReference>
<dbReference type="Gene3D" id="3.20.20.100">
    <property type="entry name" value="NADP-dependent oxidoreductase domain"/>
    <property type="match status" value="1"/>
</dbReference>
<dbReference type="FunFam" id="3.20.20.100:FF:000004">
    <property type="entry name" value="Oxidoreductase, aldo/keto reductase"/>
    <property type="match status" value="1"/>
</dbReference>
<dbReference type="Proteomes" id="UP000522262">
    <property type="component" value="Unassembled WGS sequence"/>
</dbReference>
<dbReference type="GO" id="GO:0016491">
    <property type="term" value="F:oxidoreductase activity"/>
    <property type="evidence" value="ECO:0007669"/>
    <property type="project" value="UniProtKB-KW"/>
</dbReference>
<dbReference type="PANTHER" id="PTHR43364">
    <property type="entry name" value="NADH-SPECIFIC METHYLGLYOXAL REDUCTASE-RELATED"/>
    <property type="match status" value="1"/>
</dbReference>
<dbReference type="InterPro" id="IPR023210">
    <property type="entry name" value="NADP_OxRdtase_dom"/>
</dbReference>
<dbReference type="InterPro" id="IPR027417">
    <property type="entry name" value="P-loop_NTPase"/>
</dbReference>
<evidence type="ECO:0000256" key="3">
    <source>
        <dbReference type="ARBA" id="ARBA00022857"/>
    </source>
</evidence>
<evidence type="ECO:0000259" key="7">
    <source>
        <dbReference type="Pfam" id="PF01926"/>
    </source>
</evidence>
<dbReference type="Pfam" id="PF00248">
    <property type="entry name" value="Aldo_ket_red"/>
    <property type="match status" value="1"/>
</dbReference>
<dbReference type="SUPFAM" id="SSF52540">
    <property type="entry name" value="P-loop containing nucleoside triphosphate hydrolases"/>
    <property type="match status" value="1"/>
</dbReference>
<feature type="domain" description="NADP-dependent oxidoreductase" evidence="6">
    <location>
        <begin position="894"/>
        <end position="1209"/>
    </location>
</feature>
<dbReference type="CDD" id="cd19079">
    <property type="entry name" value="AKR_EcYajO-like"/>
    <property type="match status" value="1"/>
</dbReference>
<dbReference type="SUPFAM" id="SSF51430">
    <property type="entry name" value="NAD(P)-linked oxidoreductase"/>
    <property type="match status" value="1"/>
</dbReference>
<sequence length="1218" mass="137398">MDVLRPALPPMRVDTSLFRGGQKVCDSDVFIAVMGLTGSGKSTFISHLTKSAVPIGSELQSCTREVAVYLYQYSNSTNVYLVDTPGFDDTNLSDSDVLREIATWLTGSYNNKVNLTGILYFHRITDIRMGGSARKNLFMFKKLCGPKALKNVLLVTTMWELVDKEIGAQRQAELETTEDFWGYMLSKGSRIEKHMNTSESAHHIISRFMPKSGPTIPVVLAIQDEMVNKNKHLDETEAGKGLEGVLAQERERFKRDLDQARQEMQEAIAARDIEAQEELQRQQDLAESKLERLRLQQEELKVAMEQLHKEKYEKLEADLEKHKEEMKANTDEKEATWARENLELKGKVTSLRTLVKKMTPHSRCEVEPAKIPAWHRTISLSLSGQNWAFMGPHLSKWSGSEEVNREIASTPKGDQFRTKKLVFGEGTDSYFSHHHTGRIITRCHYSGRVGQDYKELYDFLNSERGTECPKSISLGPKGSYFISTRKKCSFRCHPNAEIDLQAGLANRVWWGFEGSYVMEMQDTTLVSNLRGYYGTLQEILLQRTNVKIKELAMDIQGGKAFALILEDKTIKFETNGEESNWDVSFKEYVTMGTSYKRVSVAIQKAGDDVWALLDVAHLAGVKHPNTKTPGFLLLQPYAKGRQMPWYTANVAKDMTLRLEFELTKDARRTFSGCLGAPQKKAELINVFVVLKSTAACRYIATSDIAITRGEIVFRLDLKLGSVAFSVIVPFGPDEVTLRLQRDRGMDGSFTLANAVGSVGKTLGLRGIDECKSLLGQAKEFLQTVKPRALEFSAGKTHSDDRIVFFLTFTWMPRGGASYRAPLTTTIYGHRKGLPFWEPWREVLPDVPGNVLNDIGLTAFMASLELPTRLRQSLENTKVEYRQLGKSGLRVSVPILGCMGFGDPQSIPWALGEEKALPLLKAAYDRGLNTWDTANSYSNGVSETIIGKAIQHYSIPREKLVILTKCNFAVGETPEEQQFAFYSEFNRSKDYQNQFDLSRTAIFNQVEASLKRLGTTYIDLLQIHRFNSFVPIEETVRACHDLVQSGKVRYIGASSMWATQFAQLQFCAEKNGWTKFISMQDQYNLLYREEEREIIRFCNETGVGLIPWAPLCRGHLARPPSNSTQRASVESDLTGGGHGTSEIDLKIIYRVAELAKKRQWPMAHVALAWINKRVTSPVVGCSSLARIDEAVGSNGKVLTEEEEQYLEELYQPRPIWGHV</sequence>
<reference evidence="8 9" key="1">
    <citation type="submission" date="2020-05" db="EMBL/GenBank/DDBJ databases">
        <title>Identification and distribution of gene clusters putatively required for synthesis of sphingolipid metabolism inhibitors in phylogenetically diverse species of the filamentous fungus Fusarium.</title>
        <authorList>
            <person name="Kim H.-S."/>
            <person name="Busman M."/>
            <person name="Brown D.W."/>
            <person name="Divon H."/>
            <person name="Uhlig S."/>
            <person name="Proctor R.H."/>
        </authorList>
    </citation>
    <scope>NUCLEOTIDE SEQUENCE [LARGE SCALE GENOMIC DNA]</scope>
    <source>
        <strain evidence="8 9">NRRL 53147</strain>
    </source>
</reference>
<dbReference type="InterPro" id="IPR006073">
    <property type="entry name" value="GTP-bd"/>
</dbReference>
<accession>A0A8H5J7A3</accession>
<comment type="similarity">
    <text evidence="2">Belongs to the aldo/keto reductase family.</text>
</comment>
<keyword evidence="3" id="KW-0521">NADP</keyword>